<protein>
    <recommendedName>
        <fullName evidence="3">DRBM domain-containing protein</fullName>
    </recommendedName>
</protein>
<organism evidence="4 5">
    <name type="scientific">Hyaloscypha bicolor E</name>
    <dbReference type="NCBI Taxonomy" id="1095630"/>
    <lineage>
        <taxon>Eukaryota</taxon>
        <taxon>Fungi</taxon>
        <taxon>Dikarya</taxon>
        <taxon>Ascomycota</taxon>
        <taxon>Pezizomycotina</taxon>
        <taxon>Leotiomycetes</taxon>
        <taxon>Helotiales</taxon>
        <taxon>Hyaloscyphaceae</taxon>
        <taxon>Hyaloscypha</taxon>
        <taxon>Hyaloscypha bicolor</taxon>
    </lineage>
</organism>
<reference evidence="4 5" key="1">
    <citation type="submission" date="2016-04" db="EMBL/GenBank/DDBJ databases">
        <title>A degradative enzymes factory behind the ericoid mycorrhizal symbiosis.</title>
        <authorList>
            <consortium name="DOE Joint Genome Institute"/>
            <person name="Martino E."/>
            <person name="Morin E."/>
            <person name="Grelet G."/>
            <person name="Kuo A."/>
            <person name="Kohler A."/>
            <person name="Daghino S."/>
            <person name="Barry K."/>
            <person name="Choi C."/>
            <person name="Cichocki N."/>
            <person name="Clum A."/>
            <person name="Copeland A."/>
            <person name="Hainaut M."/>
            <person name="Haridas S."/>
            <person name="Labutti K."/>
            <person name="Lindquist E."/>
            <person name="Lipzen A."/>
            <person name="Khouja H.-R."/>
            <person name="Murat C."/>
            <person name="Ohm R."/>
            <person name="Olson A."/>
            <person name="Spatafora J."/>
            <person name="Veneault-Fourrey C."/>
            <person name="Henrissat B."/>
            <person name="Grigoriev I."/>
            <person name="Martin F."/>
            <person name="Perotto S."/>
        </authorList>
    </citation>
    <scope>NUCLEOTIDE SEQUENCE [LARGE SCALE GENOMIC DNA]</scope>
    <source>
        <strain evidence="4 5">E</strain>
    </source>
</reference>
<accession>A0A2J6TET6</accession>
<keyword evidence="5" id="KW-1185">Reference proteome</keyword>
<dbReference type="GeneID" id="36590999"/>
<dbReference type="InterPro" id="IPR014720">
    <property type="entry name" value="dsRBD_dom"/>
</dbReference>
<dbReference type="EMBL" id="KZ613786">
    <property type="protein sequence ID" value="PMD61513.1"/>
    <property type="molecule type" value="Genomic_DNA"/>
</dbReference>
<dbReference type="SUPFAM" id="SSF54768">
    <property type="entry name" value="dsRNA-binding domain-like"/>
    <property type="match status" value="1"/>
</dbReference>
<dbReference type="AlphaFoldDB" id="A0A2J6TET6"/>
<dbReference type="RefSeq" id="XP_024738417.1">
    <property type="nucleotide sequence ID" value="XM_024882922.1"/>
</dbReference>
<evidence type="ECO:0000313" key="4">
    <source>
        <dbReference type="EMBL" id="PMD61513.1"/>
    </source>
</evidence>
<name>A0A2J6TET6_9HELO</name>
<feature type="region of interest" description="Disordered" evidence="2">
    <location>
        <begin position="394"/>
        <end position="415"/>
    </location>
</feature>
<evidence type="ECO:0000256" key="1">
    <source>
        <dbReference type="PROSITE-ProRule" id="PRU00266"/>
    </source>
</evidence>
<dbReference type="Proteomes" id="UP000235371">
    <property type="component" value="Unassembled WGS sequence"/>
</dbReference>
<proteinExistence type="predicted"/>
<dbReference type="InParanoid" id="A0A2J6TET6"/>
<feature type="region of interest" description="Disordered" evidence="2">
    <location>
        <begin position="278"/>
        <end position="312"/>
    </location>
</feature>
<dbReference type="Gene3D" id="3.30.160.20">
    <property type="match status" value="2"/>
</dbReference>
<evidence type="ECO:0000259" key="3">
    <source>
        <dbReference type="PROSITE" id="PS50137"/>
    </source>
</evidence>
<evidence type="ECO:0000256" key="2">
    <source>
        <dbReference type="SAM" id="MobiDB-lite"/>
    </source>
</evidence>
<dbReference type="PROSITE" id="PS50137">
    <property type="entry name" value="DS_RBD"/>
    <property type="match status" value="1"/>
</dbReference>
<keyword evidence="1" id="KW-0694">RNA-binding</keyword>
<evidence type="ECO:0000313" key="5">
    <source>
        <dbReference type="Proteomes" id="UP000235371"/>
    </source>
</evidence>
<dbReference type="GO" id="GO:0003723">
    <property type="term" value="F:RNA binding"/>
    <property type="evidence" value="ECO:0007669"/>
    <property type="project" value="UniProtKB-UniRule"/>
</dbReference>
<gene>
    <name evidence="4" type="ORF">K444DRAFT_628540</name>
</gene>
<dbReference type="OrthoDB" id="5222339at2759"/>
<sequence length="415" mass="45792">MDHKDAVLAAPPPLQKRMELQSIEDFEAEMDVLDAAKGMTATTKPIPQHLPKKPKRTIDAGALEAERKAREEMGNENWIGKLLEYRQARQARLISGAPPRNQGIEYKEVPINSSIIRFAFAVELAESPQQFGGADLSFSNKKDAKQWAAKKALDWLTGSNGMASTGKRTIDVKALEAEKAAREEIGNNNWVGKLLEYRNAHPVTAPSRVAPTGARPGLDYKEENLNSGIIRFAYTIEIEESTQTFGGADLSFSNKQDAKQYAAKKAIDWLIANSHMPSDGSARFSKPPPPMQLPQSKKRKSTSPLGSGPAAEGTFKYATMIPPLCGKLGFGPPCYELEKADNTSFWNGYAIFPGNPIIDGKVGEVRNIYGKDKTKEEIAAVVYSFLKDIERQRGEQLDIEDRKRKHSPDGSDKSE</sequence>
<feature type="domain" description="DRBM" evidence="3">
    <location>
        <begin position="77"/>
        <end position="158"/>
    </location>
</feature>